<feature type="transmembrane region" description="Helical" evidence="8">
    <location>
        <begin position="266"/>
        <end position="285"/>
    </location>
</feature>
<dbReference type="STRING" id="1454001.AW08_03174"/>
<protein>
    <submittedName>
        <fullName evidence="10">4-amino-4-deoxy-L-arabinose transferase</fullName>
    </submittedName>
</protein>
<feature type="transmembrane region" description="Helical" evidence="8">
    <location>
        <begin position="322"/>
        <end position="341"/>
    </location>
</feature>
<feature type="transmembrane region" description="Helical" evidence="8">
    <location>
        <begin position="212"/>
        <end position="231"/>
    </location>
</feature>
<feature type="domain" description="Glycosyltransferase RgtA/B/C/D-like" evidence="9">
    <location>
        <begin position="71"/>
        <end position="231"/>
    </location>
</feature>
<keyword evidence="2" id="KW-1003">Cell membrane</keyword>
<dbReference type="PANTHER" id="PTHR33908">
    <property type="entry name" value="MANNOSYLTRANSFERASE YKCB-RELATED"/>
    <property type="match status" value="1"/>
</dbReference>
<evidence type="ECO:0000256" key="6">
    <source>
        <dbReference type="ARBA" id="ARBA00022989"/>
    </source>
</evidence>
<evidence type="ECO:0000313" key="11">
    <source>
        <dbReference type="Proteomes" id="UP000020218"/>
    </source>
</evidence>
<reference evidence="10" key="1">
    <citation type="submission" date="2014-02" db="EMBL/GenBank/DDBJ databases">
        <title>Expanding our view of genomic diversity in Candidatus Accumulibacter clades.</title>
        <authorList>
            <person name="Skennerton C.T."/>
            <person name="Barr J.J."/>
            <person name="Slater F.R."/>
            <person name="Bond P.L."/>
            <person name="Tyson G.W."/>
        </authorList>
    </citation>
    <scope>NUCLEOTIDE SEQUENCE [LARGE SCALE GENOMIC DNA]</scope>
</reference>
<feature type="transmembrane region" description="Helical" evidence="8">
    <location>
        <begin position="146"/>
        <end position="164"/>
    </location>
</feature>
<dbReference type="Pfam" id="PF13231">
    <property type="entry name" value="PMT_2"/>
    <property type="match status" value="1"/>
</dbReference>
<dbReference type="GO" id="GO:0005886">
    <property type="term" value="C:plasma membrane"/>
    <property type="evidence" value="ECO:0007669"/>
    <property type="project" value="UniProtKB-SubCell"/>
</dbReference>
<keyword evidence="6 8" id="KW-1133">Transmembrane helix</keyword>
<accession>A0A011M7A3</accession>
<feature type="transmembrane region" description="Helical" evidence="8">
    <location>
        <begin position="66"/>
        <end position="86"/>
    </location>
</feature>
<dbReference type="Proteomes" id="UP000020218">
    <property type="component" value="Unassembled WGS sequence"/>
</dbReference>
<keyword evidence="11" id="KW-1185">Reference proteome</keyword>
<gene>
    <name evidence="10" type="ORF">AW08_03174</name>
</gene>
<dbReference type="PANTHER" id="PTHR33908:SF11">
    <property type="entry name" value="MEMBRANE PROTEIN"/>
    <property type="match status" value="1"/>
</dbReference>
<evidence type="ECO:0000256" key="4">
    <source>
        <dbReference type="ARBA" id="ARBA00022679"/>
    </source>
</evidence>
<dbReference type="InterPro" id="IPR038731">
    <property type="entry name" value="RgtA/B/C-like"/>
</dbReference>
<keyword evidence="3" id="KW-0328">Glycosyltransferase</keyword>
<dbReference type="PATRIC" id="fig|1454001.3.peg.3219"/>
<dbReference type="InterPro" id="IPR050297">
    <property type="entry name" value="LipidA_mod_glycosyltrf_83"/>
</dbReference>
<evidence type="ECO:0000256" key="2">
    <source>
        <dbReference type="ARBA" id="ARBA00022475"/>
    </source>
</evidence>
<dbReference type="EMBL" id="JFAX01000022">
    <property type="protein sequence ID" value="EXI65503.1"/>
    <property type="molecule type" value="Genomic_DNA"/>
</dbReference>
<keyword evidence="5 8" id="KW-0812">Transmembrane</keyword>
<comment type="caution">
    <text evidence="10">The sequence shown here is derived from an EMBL/GenBank/DDBJ whole genome shotgun (WGS) entry which is preliminary data.</text>
</comment>
<evidence type="ECO:0000313" key="10">
    <source>
        <dbReference type="EMBL" id="EXI65503.1"/>
    </source>
</evidence>
<evidence type="ECO:0000256" key="1">
    <source>
        <dbReference type="ARBA" id="ARBA00004651"/>
    </source>
</evidence>
<feature type="transmembrane region" description="Helical" evidence="8">
    <location>
        <begin position="98"/>
        <end position="117"/>
    </location>
</feature>
<organism evidence="10 11">
    <name type="scientific">Candidatus Accumulibacter adjunctus</name>
    <dbReference type="NCBI Taxonomy" id="1454001"/>
    <lineage>
        <taxon>Bacteria</taxon>
        <taxon>Pseudomonadati</taxon>
        <taxon>Pseudomonadota</taxon>
        <taxon>Betaproteobacteria</taxon>
        <taxon>Candidatus Accumulibacter</taxon>
    </lineage>
</organism>
<feature type="transmembrane region" description="Helical" evidence="8">
    <location>
        <begin position="123"/>
        <end position="139"/>
    </location>
</feature>
<feature type="transmembrane region" description="Helical" evidence="8">
    <location>
        <begin position="348"/>
        <end position="369"/>
    </location>
</feature>
<dbReference type="GO" id="GO:0009103">
    <property type="term" value="P:lipopolysaccharide biosynthetic process"/>
    <property type="evidence" value="ECO:0007669"/>
    <property type="project" value="UniProtKB-ARBA"/>
</dbReference>
<dbReference type="AlphaFoldDB" id="A0A011M7A3"/>
<proteinExistence type="predicted"/>
<evidence type="ECO:0000259" key="9">
    <source>
        <dbReference type="Pfam" id="PF13231"/>
    </source>
</evidence>
<evidence type="ECO:0000256" key="8">
    <source>
        <dbReference type="SAM" id="Phobius"/>
    </source>
</evidence>
<name>A0A011M7A3_9PROT</name>
<keyword evidence="4 10" id="KW-0808">Transferase</keyword>
<evidence type="ECO:0000256" key="3">
    <source>
        <dbReference type="ARBA" id="ARBA00022676"/>
    </source>
</evidence>
<comment type="subcellular location">
    <subcellularLocation>
        <location evidence="1">Cell membrane</location>
        <topology evidence="1">Multi-pass membrane protein</topology>
    </subcellularLocation>
</comment>
<sequence>MNEPVAVSRQQNVRPMACTASRRDAGLLAIMLLLILMLRLFINQVGDFDLHFDEAQYWEWSQQLDWSYYSKGPLVAWLIALSTTLFGHGEWQVRLFAWLAYSVFLVLLFVFACQFWQSRRAGWWAIALGLTTPLYFPLGQVMTTDVLLFVCWTWALWAAWRAVVARQTTAWYELGAAVGVGSLTKLSIGLLPFFLGLTLLLTPAGRCELRRWPPWVGVLLMLLLFSPVLIWNMGHDWVMFRHEQGHVVGLADSAGVFGRLRDLLEFLAGQFLALSPLVAVTLLHALWHPPREPGQRLLWGLSLAVLALFLAKATVSKVQLNWPAPAYIGLLILLAGQIDLLQARWRRLVLLGMATSVLLVSVALFPNLVGWSPAKAPFRDLRVWEQPVREVARQAGTVDFLMVPRYHLAGELAFYWPKRLPVYLVGDGRRYSQHDLWPSIDREAGRTGVYVTTEDRLHPWVRNSFAACHELRPAPALTPDGRTIRTLHAWRCENHEASARPTPTTY</sequence>
<dbReference type="GO" id="GO:0016763">
    <property type="term" value="F:pentosyltransferase activity"/>
    <property type="evidence" value="ECO:0007669"/>
    <property type="project" value="TreeGrafter"/>
</dbReference>
<evidence type="ECO:0000256" key="5">
    <source>
        <dbReference type="ARBA" id="ARBA00022692"/>
    </source>
</evidence>
<feature type="transmembrane region" description="Helical" evidence="8">
    <location>
        <begin position="25"/>
        <end position="46"/>
    </location>
</feature>
<feature type="transmembrane region" description="Helical" evidence="8">
    <location>
        <begin position="176"/>
        <end position="200"/>
    </location>
</feature>
<keyword evidence="7 8" id="KW-0472">Membrane</keyword>
<evidence type="ECO:0000256" key="7">
    <source>
        <dbReference type="ARBA" id="ARBA00023136"/>
    </source>
</evidence>
<feature type="transmembrane region" description="Helical" evidence="8">
    <location>
        <begin position="297"/>
        <end position="316"/>
    </location>
</feature>